<feature type="modified residue" description="4-aspartylphosphate" evidence="8">
    <location>
        <position position="57"/>
    </location>
</feature>
<dbReference type="SUPFAM" id="SSF46689">
    <property type="entry name" value="Homeodomain-like"/>
    <property type="match status" value="1"/>
</dbReference>
<dbReference type="CDD" id="cd17536">
    <property type="entry name" value="REC_YesN-like"/>
    <property type="match status" value="1"/>
</dbReference>
<dbReference type="Pfam" id="PF00072">
    <property type="entry name" value="Response_reg"/>
    <property type="match status" value="1"/>
</dbReference>
<dbReference type="PANTHER" id="PTHR42713:SF3">
    <property type="entry name" value="TRANSCRIPTIONAL REGULATORY PROTEIN HPTR"/>
    <property type="match status" value="1"/>
</dbReference>
<evidence type="ECO:0000256" key="5">
    <source>
        <dbReference type="ARBA" id="ARBA00023015"/>
    </source>
</evidence>
<proteinExistence type="predicted"/>
<evidence type="ECO:0000256" key="8">
    <source>
        <dbReference type="PROSITE-ProRule" id="PRU00169"/>
    </source>
</evidence>
<dbReference type="PROSITE" id="PS50110">
    <property type="entry name" value="RESPONSE_REGULATORY"/>
    <property type="match status" value="1"/>
</dbReference>
<evidence type="ECO:0000256" key="4">
    <source>
        <dbReference type="ARBA" id="ARBA00023012"/>
    </source>
</evidence>
<keyword evidence="3 8" id="KW-0597">Phosphoprotein</keyword>
<dbReference type="InterPro" id="IPR001789">
    <property type="entry name" value="Sig_transdc_resp-reg_receiver"/>
</dbReference>
<evidence type="ECO:0000256" key="1">
    <source>
        <dbReference type="ARBA" id="ARBA00004496"/>
    </source>
</evidence>
<keyword evidence="12" id="KW-1185">Reference proteome</keyword>
<keyword evidence="4" id="KW-0902">Two-component regulatory system</keyword>
<dbReference type="InterPro" id="IPR011006">
    <property type="entry name" value="CheY-like_superfamily"/>
</dbReference>
<keyword evidence="5" id="KW-0805">Transcription regulation</keyword>
<evidence type="ECO:0000256" key="2">
    <source>
        <dbReference type="ARBA" id="ARBA00022490"/>
    </source>
</evidence>
<dbReference type="Gene3D" id="1.10.10.60">
    <property type="entry name" value="Homeodomain-like"/>
    <property type="match status" value="2"/>
</dbReference>
<organism evidence="11 12">
    <name type="scientific">Aquibacillus rhizosphaerae</name>
    <dbReference type="NCBI Taxonomy" id="3051431"/>
    <lineage>
        <taxon>Bacteria</taxon>
        <taxon>Bacillati</taxon>
        <taxon>Bacillota</taxon>
        <taxon>Bacilli</taxon>
        <taxon>Bacillales</taxon>
        <taxon>Bacillaceae</taxon>
        <taxon>Aquibacillus</taxon>
    </lineage>
</organism>
<reference evidence="11 12" key="1">
    <citation type="submission" date="2023-06" db="EMBL/GenBank/DDBJ databases">
        <title>Aquibacillus rhizosphaerae LR5S19.</title>
        <authorList>
            <person name="Sun J.-Q."/>
        </authorList>
    </citation>
    <scope>NUCLEOTIDE SEQUENCE [LARGE SCALE GENOMIC DNA]</scope>
    <source>
        <strain evidence="11 12">LR5S19</strain>
    </source>
</reference>
<dbReference type="SMART" id="SM00342">
    <property type="entry name" value="HTH_ARAC"/>
    <property type="match status" value="1"/>
</dbReference>
<evidence type="ECO:0000256" key="3">
    <source>
        <dbReference type="ARBA" id="ARBA00022553"/>
    </source>
</evidence>
<dbReference type="InterPro" id="IPR051552">
    <property type="entry name" value="HptR"/>
</dbReference>
<dbReference type="SMART" id="SM00448">
    <property type="entry name" value="REC"/>
    <property type="match status" value="1"/>
</dbReference>
<feature type="domain" description="HTH araC/xylS-type" evidence="9">
    <location>
        <begin position="299"/>
        <end position="397"/>
    </location>
</feature>
<evidence type="ECO:0000313" key="12">
    <source>
        <dbReference type="Proteomes" id="UP001235343"/>
    </source>
</evidence>
<dbReference type="Pfam" id="PF12833">
    <property type="entry name" value="HTH_18"/>
    <property type="match status" value="1"/>
</dbReference>
<comment type="subcellular location">
    <subcellularLocation>
        <location evidence="1">Cytoplasm</location>
    </subcellularLocation>
</comment>
<feature type="domain" description="Response regulatory" evidence="10">
    <location>
        <begin position="5"/>
        <end position="122"/>
    </location>
</feature>
<sequence length="397" mass="46570">MCKWKVLIADDESIIRDGIRSSVDWEKFDMEVVGEAEDGEEAVELAIKHQIDILLIDLNMPIMNGITAMKKLKEKLPDCKLLVISGYDEFSYAQEAIRLQVEDYVLKPINPEKLQNLLIELKQKLDMEVNQETYFKRATNQIKKHHVQLKGRFFRDWIEGQLAKEEIEEQLQFFGLPASVPLQHMVVRWPEYHQNQTVSQENDRRNFLFAIENIVEEILGSEKLAVFRDQTNLLNVCLWKKVTNEQIEIIEETIKNYLKITVYWYVEDVTADDLTNYYKVYDWCKTQVDKQVRISPIVKQAKNYVEEHYQDSALKLERVAEELHVSTVYLSRMIKQELGISYVGLLTQMRINKAADLLKTTDMTIRDIAEEVGYETQHYFSTAFKKVVGISPNQFKK</sequence>
<dbReference type="PRINTS" id="PR00032">
    <property type="entry name" value="HTHARAC"/>
</dbReference>
<dbReference type="EMBL" id="JASTZU010000034">
    <property type="protein sequence ID" value="MDL4840896.1"/>
    <property type="molecule type" value="Genomic_DNA"/>
</dbReference>
<protein>
    <submittedName>
        <fullName evidence="11">Response regulator</fullName>
    </submittedName>
</protein>
<dbReference type="InterPro" id="IPR018060">
    <property type="entry name" value="HTH_AraC"/>
</dbReference>
<dbReference type="InterPro" id="IPR009057">
    <property type="entry name" value="Homeodomain-like_sf"/>
</dbReference>
<dbReference type="PROSITE" id="PS01124">
    <property type="entry name" value="HTH_ARAC_FAMILY_2"/>
    <property type="match status" value="1"/>
</dbReference>
<dbReference type="SUPFAM" id="SSF52172">
    <property type="entry name" value="CheY-like"/>
    <property type="match status" value="1"/>
</dbReference>
<evidence type="ECO:0000256" key="7">
    <source>
        <dbReference type="ARBA" id="ARBA00023163"/>
    </source>
</evidence>
<dbReference type="InterPro" id="IPR020449">
    <property type="entry name" value="Tscrpt_reg_AraC-type_HTH"/>
</dbReference>
<evidence type="ECO:0000313" key="11">
    <source>
        <dbReference type="EMBL" id="MDL4840896.1"/>
    </source>
</evidence>
<keyword evidence="6" id="KW-0238">DNA-binding</keyword>
<dbReference type="PROSITE" id="PS00041">
    <property type="entry name" value="HTH_ARAC_FAMILY_1"/>
    <property type="match status" value="1"/>
</dbReference>
<evidence type="ECO:0000259" key="10">
    <source>
        <dbReference type="PROSITE" id="PS50110"/>
    </source>
</evidence>
<accession>A0ABT7L4V1</accession>
<gene>
    <name evidence="11" type="ORF">QQS35_10580</name>
</gene>
<dbReference type="PANTHER" id="PTHR42713">
    <property type="entry name" value="HISTIDINE KINASE-RELATED"/>
    <property type="match status" value="1"/>
</dbReference>
<dbReference type="RefSeq" id="WP_285932041.1">
    <property type="nucleotide sequence ID" value="NZ_JASTZU010000034.1"/>
</dbReference>
<dbReference type="Gene3D" id="3.40.50.2300">
    <property type="match status" value="1"/>
</dbReference>
<keyword evidence="2" id="KW-0963">Cytoplasm</keyword>
<comment type="caution">
    <text evidence="11">The sequence shown here is derived from an EMBL/GenBank/DDBJ whole genome shotgun (WGS) entry which is preliminary data.</text>
</comment>
<evidence type="ECO:0000259" key="9">
    <source>
        <dbReference type="PROSITE" id="PS01124"/>
    </source>
</evidence>
<evidence type="ECO:0000256" key="6">
    <source>
        <dbReference type="ARBA" id="ARBA00023125"/>
    </source>
</evidence>
<keyword evidence="7" id="KW-0804">Transcription</keyword>
<dbReference type="Proteomes" id="UP001235343">
    <property type="component" value="Unassembled WGS sequence"/>
</dbReference>
<name>A0ABT7L4V1_9BACI</name>
<dbReference type="InterPro" id="IPR018062">
    <property type="entry name" value="HTH_AraC-typ_CS"/>
</dbReference>